<gene>
    <name evidence="1" type="ORF">FJTKL_10025</name>
</gene>
<dbReference type="EMBL" id="JBAWTH010000043">
    <property type="protein sequence ID" value="KAL2283439.1"/>
    <property type="molecule type" value="Genomic_DNA"/>
</dbReference>
<reference evidence="1 2" key="1">
    <citation type="submission" date="2024-03" db="EMBL/GenBank/DDBJ databases">
        <title>A high-quality draft genome sequence of Diaporthe vaccinii, a causative agent of upright dieback and viscid rot disease in cranberry plants.</title>
        <authorList>
            <person name="Sarrasin M."/>
            <person name="Lang B.F."/>
            <person name="Burger G."/>
        </authorList>
    </citation>
    <scope>NUCLEOTIDE SEQUENCE [LARGE SCALE GENOMIC DNA]</scope>
    <source>
        <strain evidence="1 2">IS7</strain>
    </source>
</reference>
<organism evidence="1 2">
    <name type="scientific">Diaporthe vaccinii</name>
    <dbReference type="NCBI Taxonomy" id="105482"/>
    <lineage>
        <taxon>Eukaryota</taxon>
        <taxon>Fungi</taxon>
        <taxon>Dikarya</taxon>
        <taxon>Ascomycota</taxon>
        <taxon>Pezizomycotina</taxon>
        <taxon>Sordariomycetes</taxon>
        <taxon>Sordariomycetidae</taxon>
        <taxon>Diaporthales</taxon>
        <taxon>Diaporthaceae</taxon>
        <taxon>Diaporthe</taxon>
        <taxon>Diaporthe eres species complex</taxon>
    </lineage>
</organism>
<keyword evidence="2" id="KW-1185">Reference proteome</keyword>
<sequence length="165" mass="17625">MLHQLRAWFTRKSKRRNTSDAVSAQTGSNLNHADLEYSLPTYDSLGPIPRVLTPLAQRDPTIAAGYNASQSASAITARAIAEGPGVARAMDRALRRIHNTVPKIIQAYGVEHDHRLVAFIWAAAISASADTARIIAQSPNPSYAINLARNTEAGLANGSADALAL</sequence>
<evidence type="ECO:0000313" key="2">
    <source>
        <dbReference type="Proteomes" id="UP001600888"/>
    </source>
</evidence>
<accession>A0ABR4ELX0</accession>
<name>A0ABR4ELX0_9PEZI</name>
<protein>
    <submittedName>
        <fullName evidence="1">Uncharacterized protein</fullName>
    </submittedName>
</protein>
<comment type="caution">
    <text evidence="1">The sequence shown here is derived from an EMBL/GenBank/DDBJ whole genome shotgun (WGS) entry which is preliminary data.</text>
</comment>
<proteinExistence type="predicted"/>
<evidence type="ECO:0000313" key="1">
    <source>
        <dbReference type="EMBL" id="KAL2283439.1"/>
    </source>
</evidence>
<dbReference type="Proteomes" id="UP001600888">
    <property type="component" value="Unassembled WGS sequence"/>
</dbReference>